<accession>A0A6J4IFH4</accession>
<evidence type="ECO:0000256" key="1">
    <source>
        <dbReference type="SAM" id="MobiDB-lite"/>
    </source>
</evidence>
<reference evidence="2" key="1">
    <citation type="submission" date="2020-02" db="EMBL/GenBank/DDBJ databases">
        <authorList>
            <person name="Meier V. D."/>
        </authorList>
    </citation>
    <scope>NUCLEOTIDE SEQUENCE</scope>
    <source>
        <strain evidence="2">AVDCRST_MAG54</strain>
    </source>
</reference>
<protein>
    <submittedName>
        <fullName evidence="2">Uncharacterized protein</fullName>
    </submittedName>
</protein>
<feature type="region of interest" description="Disordered" evidence="1">
    <location>
        <begin position="1"/>
        <end position="97"/>
    </location>
</feature>
<feature type="compositionally biased region" description="Basic residues" evidence="1">
    <location>
        <begin position="53"/>
        <end position="69"/>
    </location>
</feature>
<feature type="compositionally biased region" description="Basic residues" evidence="1">
    <location>
        <begin position="1"/>
        <end position="25"/>
    </location>
</feature>
<sequence length="97" mass="10760">GEQRGAHRRGHRDPRPRRGGAHRRPVGAGDHHRLLGADRRARDPGPAAALGPARHRRGPRARRGRRRARPPADAGGLGLEPPPRPREQPPRRAQRLL</sequence>
<feature type="compositionally biased region" description="Basic and acidic residues" evidence="1">
    <location>
        <begin position="29"/>
        <end position="43"/>
    </location>
</feature>
<evidence type="ECO:0000313" key="2">
    <source>
        <dbReference type="EMBL" id="CAA9248719.1"/>
    </source>
</evidence>
<gene>
    <name evidence="2" type="ORF">AVDCRST_MAG54-1879</name>
</gene>
<dbReference type="AlphaFoldDB" id="A0A6J4IFH4"/>
<feature type="non-terminal residue" evidence="2">
    <location>
        <position position="1"/>
    </location>
</feature>
<name>A0A6J4IFH4_9PSEU</name>
<dbReference type="EMBL" id="CADCTH010000250">
    <property type="protein sequence ID" value="CAA9248719.1"/>
    <property type="molecule type" value="Genomic_DNA"/>
</dbReference>
<proteinExistence type="predicted"/>
<organism evidence="2">
    <name type="scientific">uncultured Actinomycetospora sp</name>
    <dbReference type="NCBI Taxonomy" id="1135996"/>
    <lineage>
        <taxon>Bacteria</taxon>
        <taxon>Bacillati</taxon>
        <taxon>Actinomycetota</taxon>
        <taxon>Actinomycetes</taxon>
        <taxon>Pseudonocardiales</taxon>
        <taxon>Pseudonocardiaceae</taxon>
        <taxon>Actinomycetospora</taxon>
        <taxon>environmental samples</taxon>
    </lineage>
</organism>
<feature type="non-terminal residue" evidence="2">
    <location>
        <position position="97"/>
    </location>
</feature>